<evidence type="ECO:0000313" key="1">
    <source>
        <dbReference type="EMBL" id="QNT77669.1"/>
    </source>
</evidence>
<dbReference type="InterPro" id="IPR032836">
    <property type="entry name" value="DsrE2-like"/>
</dbReference>
<protein>
    <submittedName>
        <fullName evidence="1">DsrE/DsrF/DrsH-like family protein</fullName>
    </submittedName>
</protein>
<dbReference type="Gene3D" id="3.40.1260.10">
    <property type="entry name" value="DsrEFH-like"/>
    <property type="match status" value="1"/>
</dbReference>
<sequence length="135" mass="14494">MTEQQGPPLTGSPLGILLLSNSYEKAHYGFILAAGALASNRPVIMFATNFAIYSLTPQWRNLEGSQMENTHMLSNGVAGLEELRQAVIELEGQLYACEAGMHVASIKADTLLPAVQVCGVVTFLEKTKSGQLISL</sequence>
<dbReference type="InterPro" id="IPR027396">
    <property type="entry name" value="DsrEFH-like"/>
</dbReference>
<evidence type="ECO:0000313" key="2">
    <source>
        <dbReference type="Proteomes" id="UP000516349"/>
    </source>
</evidence>
<dbReference type="PANTHER" id="PTHR34655:SF2">
    <property type="entry name" value="PEROXIREDOXIN FAMILY PROTEIN"/>
    <property type="match status" value="1"/>
</dbReference>
<organism evidence="1 2">
    <name type="scientific">Entomobacter blattae</name>
    <dbReference type="NCBI Taxonomy" id="2762277"/>
    <lineage>
        <taxon>Bacteria</taxon>
        <taxon>Pseudomonadati</taxon>
        <taxon>Pseudomonadota</taxon>
        <taxon>Alphaproteobacteria</taxon>
        <taxon>Acetobacterales</taxon>
        <taxon>Acetobacteraceae</taxon>
        <taxon>Entomobacter</taxon>
    </lineage>
</organism>
<dbReference type="Pfam" id="PF13686">
    <property type="entry name" value="DrsE_2"/>
    <property type="match status" value="1"/>
</dbReference>
<name>A0A7H1NPF9_9PROT</name>
<dbReference type="PANTHER" id="PTHR34655">
    <property type="entry name" value="CONSERVED WITHIN P. AEROPHILUM"/>
    <property type="match status" value="1"/>
</dbReference>
<dbReference type="RefSeq" id="WP_203414105.1">
    <property type="nucleotide sequence ID" value="NZ_CP060244.1"/>
</dbReference>
<keyword evidence="2" id="KW-1185">Reference proteome</keyword>
<dbReference type="EMBL" id="CP060244">
    <property type="protein sequence ID" value="QNT77669.1"/>
    <property type="molecule type" value="Genomic_DNA"/>
</dbReference>
<dbReference type="SUPFAM" id="SSF75169">
    <property type="entry name" value="DsrEFH-like"/>
    <property type="match status" value="1"/>
</dbReference>
<reference evidence="1 2" key="1">
    <citation type="submission" date="2020-08" db="EMBL/GenBank/DDBJ databases">
        <title>Complete genome sequence of Entomobacter blattae G55GP.</title>
        <authorList>
            <person name="Poehlein A."/>
            <person name="Guzman J."/>
            <person name="Daniel R."/>
            <person name="Vilcinskas A."/>
        </authorList>
    </citation>
    <scope>NUCLEOTIDE SEQUENCE [LARGE SCALE GENOMIC DNA]</scope>
    <source>
        <strain evidence="1 2">G55GP</strain>
    </source>
</reference>
<gene>
    <name evidence="1" type="ORF">JGUZn3_04190</name>
</gene>
<proteinExistence type="predicted"/>
<dbReference type="KEGG" id="ebla:JGUZn3_04190"/>
<accession>A0A7H1NPF9</accession>
<dbReference type="Proteomes" id="UP000516349">
    <property type="component" value="Chromosome"/>
</dbReference>
<dbReference type="AlphaFoldDB" id="A0A7H1NPF9"/>